<dbReference type="PANTHER" id="PTHR11236">
    <property type="entry name" value="AMINOBENZOATE/ANTHRANILATE SYNTHASE"/>
    <property type="match status" value="1"/>
</dbReference>
<dbReference type="RefSeq" id="WP_151177130.1">
    <property type="nucleotide sequence ID" value="NZ_CP042906.1"/>
</dbReference>
<dbReference type="InterPro" id="IPR005802">
    <property type="entry name" value="ADC_synth_comp_1"/>
</dbReference>
<dbReference type="NCBIfam" id="NF005698">
    <property type="entry name" value="PRK07508.1"/>
    <property type="match status" value="1"/>
</dbReference>
<feature type="region of interest" description="Disordered" evidence="2">
    <location>
        <begin position="1"/>
        <end position="20"/>
    </location>
</feature>
<accession>A0A5J6MH32</accession>
<sequence>MTSLPLPPHPEGPFVLLDDNRSPEAGSRLYADPVEILRCDDPAEVEATLARIAGARVRGLHAVGYLAYELGYALEPKLAPLMPAGRDGPLIWMGLFRTPELLSRAQTAAFLDREVRDAHRLGETRPSWDRATYGKAFRQVRDYIGAGDVYQINLTFKLGFDVEGDPLSLYRELRGKQHVAYGAVIRTEADWILSLSPELFVRIDGNRAVGKPMKGTAARGPTPEDDEAARAFLRSDEKSRAENLMIVDLIRNDLGRIARIGSVKVDGLFEVETYETVHQMISTVSARLLPDIGADEVIRRLFPCGSITGAPKIRAMEIIRELEAGPRDVYTGAIGWFAPDGDLCLNVAIRTLKIDQAGRGEMGIGSGLVYDSDEAAEYEECLLKARFLTVPHRPFELIETMLWQREAGWTLLERHLERLHRSAAYFGFPCDPETVRAQLEAASLGFAGACCRVRLLLDREGAIRIAATAIPVPSAAGLMRYAISDRATDSRDPFLFHKTTRRALYDGELERLSRETGCDEVLFLNERGELTEGSRTNLFLERGGRLLTPPLSSGLLDGTLRRELLATGRAQEAVLTLEDLARAEHVFLGNSVRGLLLAERLAAQAAAV</sequence>
<evidence type="ECO:0000313" key="5">
    <source>
        <dbReference type="Proteomes" id="UP000326202"/>
    </source>
</evidence>
<dbReference type="InterPro" id="IPR015890">
    <property type="entry name" value="Chorismate_C"/>
</dbReference>
<dbReference type="GO" id="GO:0009396">
    <property type="term" value="P:folic acid-containing compound biosynthetic process"/>
    <property type="evidence" value="ECO:0007669"/>
    <property type="project" value="InterPro"/>
</dbReference>
<dbReference type="EMBL" id="CP042906">
    <property type="protein sequence ID" value="QEX16822.1"/>
    <property type="molecule type" value="Genomic_DNA"/>
</dbReference>
<dbReference type="SUPFAM" id="SSF56752">
    <property type="entry name" value="D-aminoacid aminotransferase-like PLP-dependent enzymes"/>
    <property type="match status" value="1"/>
</dbReference>
<dbReference type="AlphaFoldDB" id="A0A5J6MH32"/>
<dbReference type="KEGG" id="htq:FRZ44_21170"/>
<dbReference type="Proteomes" id="UP000326202">
    <property type="component" value="Chromosome"/>
</dbReference>
<dbReference type="InterPro" id="IPR043131">
    <property type="entry name" value="BCAT-like_N"/>
</dbReference>
<dbReference type="Gene3D" id="3.20.10.10">
    <property type="entry name" value="D-amino Acid Aminotransferase, subunit A, domain 2"/>
    <property type="match status" value="1"/>
</dbReference>
<dbReference type="InterPro" id="IPR019999">
    <property type="entry name" value="Anth_synth_I-like"/>
</dbReference>
<organism evidence="4 5">
    <name type="scientific">Hypericibacter terrae</name>
    <dbReference type="NCBI Taxonomy" id="2602015"/>
    <lineage>
        <taxon>Bacteria</taxon>
        <taxon>Pseudomonadati</taxon>
        <taxon>Pseudomonadota</taxon>
        <taxon>Alphaproteobacteria</taxon>
        <taxon>Rhodospirillales</taxon>
        <taxon>Dongiaceae</taxon>
        <taxon>Hypericibacter</taxon>
    </lineage>
</organism>
<protein>
    <recommendedName>
        <fullName evidence="1">Probable branched-chain-amino-acid aminotransferase</fullName>
    </recommendedName>
</protein>
<evidence type="ECO:0000256" key="2">
    <source>
        <dbReference type="SAM" id="MobiDB-lite"/>
    </source>
</evidence>
<evidence type="ECO:0000313" key="4">
    <source>
        <dbReference type="EMBL" id="QEX16822.1"/>
    </source>
</evidence>
<dbReference type="Pfam" id="PF00425">
    <property type="entry name" value="Chorismate_bind"/>
    <property type="match status" value="1"/>
</dbReference>
<dbReference type="NCBIfam" id="TIGR00553">
    <property type="entry name" value="pabB"/>
    <property type="match status" value="1"/>
</dbReference>
<dbReference type="GO" id="GO:0046820">
    <property type="term" value="F:4-amino-4-deoxychorismate synthase activity"/>
    <property type="evidence" value="ECO:0007669"/>
    <property type="project" value="TreeGrafter"/>
</dbReference>
<evidence type="ECO:0000259" key="3">
    <source>
        <dbReference type="Pfam" id="PF00425"/>
    </source>
</evidence>
<dbReference type="Gene3D" id="3.30.470.10">
    <property type="match status" value="1"/>
</dbReference>
<dbReference type="GO" id="GO:0000162">
    <property type="term" value="P:L-tryptophan biosynthetic process"/>
    <property type="evidence" value="ECO:0007669"/>
    <property type="project" value="TreeGrafter"/>
</dbReference>
<keyword evidence="5" id="KW-1185">Reference proteome</keyword>
<dbReference type="InterPro" id="IPR036038">
    <property type="entry name" value="Aminotransferase-like"/>
</dbReference>
<dbReference type="InterPro" id="IPR001544">
    <property type="entry name" value="Aminotrans_IV"/>
</dbReference>
<proteinExistence type="predicted"/>
<dbReference type="InterPro" id="IPR005801">
    <property type="entry name" value="ADC_synthase"/>
</dbReference>
<dbReference type="Gene3D" id="3.60.120.10">
    <property type="entry name" value="Anthranilate synthase"/>
    <property type="match status" value="1"/>
</dbReference>
<name>A0A5J6MH32_9PROT</name>
<feature type="compositionally biased region" description="Pro residues" evidence="2">
    <location>
        <begin position="1"/>
        <end position="11"/>
    </location>
</feature>
<evidence type="ECO:0000256" key="1">
    <source>
        <dbReference type="ARBA" id="ARBA00014472"/>
    </source>
</evidence>
<feature type="domain" description="Chorismate-utilising enzyme C-terminal" evidence="3">
    <location>
        <begin position="130"/>
        <end position="384"/>
    </location>
</feature>
<reference evidence="4 5" key="1">
    <citation type="submission" date="2019-08" db="EMBL/GenBank/DDBJ databases">
        <title>Hyperibacter terrae gen. nov., sp. nov. and Hyperibacter viscosus sp. nov., two new members in the family Rhodospirillaceae isolated from the rhizosphere of Hypericum perforatum.</title>
        <authorList>
            <person name="Noviana Z."/>
        </authorList>
    </citation>
    <scope>NUCLEOTIDE SEQUENCE [LARGE SCALE GENOMIC DNA]</scope>
    <source>
        <strain evidence="4 5">R5913</strain>
    </source>
</reference>
<dbReference type="PANTHER" id="PTHR11236:SF50">
    <property type="entry name" value="AMINODEOXYCHORISMATE SYNTHASE COMPONENT 1"/>
    <property type="match status" value="1"/>
</dbReference>
<dbReference type="PRINTS" id="PR00095">
    <property type="entry name" value="ANTSNTHASEI"/>
</dbReference>
<dbReference type="Pfam" id="PF01063">
    <property type="entry name" value="Aminotran_4"/>
    <property type="match status" value="1"/>
</dbReference>
<gene>
    <name evidence="4" type="ORF">FRZ44_21170</name>
</gene>
<dbReference type="OrthoDB" id="9803598at2"/>
<dbReference type="SUPFAM" id="SSF56322">
    <property type="entry name" value="ADC synthase"/>
    <property type="match status" value="1"/>
</dbReference>
<dbReference type="InterPro" id="IPR043132">
    <property type="entry name" value="BCAT-like_C"/>
</dbReference>